<dbReference type="InterPro" id="IPR036465">
    <property type="entry name" value="vWFA_dom_sf"/>
</dbReference>
<accession>A0A2R8C3I1</accession>
<protein>
    <submittedName>
        <fullName evidence="2">Calcium-binding lectin RapA2</fullName>
    </submittedName>
</protein>
<proteinExistence type="predicted"/>
<dbReference type="Pfam" id="PF00092">
    <property type="entry name" value="VWA"/>
    <property type="match status" value="1"/>
</dbReference>
<evidence type="ECO:0000259" key="1">
    <source>
        <dbReference type="PROSITE" id="PS50234"/>
    </source>
</evidence>
<keyword evidence="2" id="KW-0430">Lectin</keyword>
<dbReference type="CDD" id="cd00198">
    <property type="entry name" value="vWFA"/>
    <property type="match status" value="1"/>
</dbReference>
<organism evidence="2 3">
    <name type="scientific">Falsiruegeria mediterranea M17</name>
    <dbReference type="NCBI Taxonomy" id="1200281"/>
    <lineage>
        <taxon>Bacteria</taxon>
        <taxon>Pseudomonadati</taxon>
        <taxon>Pseudomonadota</taxon>
        <taxon>Alphaproteobacteria</taxon>
        <taxon>Rhodobacterales</taxon>
        <taxon>Roseobacteraceae</taxon>
        <taxon>Falsiruegeria</taxon>
    </lineage>
</organism>
<dbReference type="Gene3D" id="3.40.50.410">
    <property type="entry name" value="von Willebrand factor, type A domain"/>
    <property type="match status" value="1"/>
</dbReference>
<evidence type="ECO:0000313" key="2">
    <source>
        <dbReference type="EMBL" id="SPJ27000.1"/>
    </source>
</evidence>
<gene>
    <name evidence="2" type="primary">rapA2</name>
    <name evidence="2" type="ORF">TRM7615_00479</name>
</gene>
<dbReference type="InterPro" id="IPR002035">
    <property type="entry name" value="VWF_A"/>
</dbReference>
<dbReference type="Pfam" id="PF17803">
    <property type="entry name" value="Cadherin_4"/>
    <property type="match status" value="2"/>
</dbReference>
<dbReference type="InterPro" id="IPR040853">
    <property type="entry name" value="RapA2_cadherin-like"/>
</dbReference>
<keyword evidence="3" id="KW-1185">Reference proteome</keyword>
<dbReference type="AlphaFoldDB" id="A0A2R8C3I1"/>
<dbReference type="OrthoDB" id="7709620at2"/>
<dbReference type="GO" id="GO:0030246">
    <property type="term" value="F:carbohydrate binding"/>
    <property type="evidence" value="ECO:0007669"/>
    <property type="project" value="UniProtKB-KW"/>
</dbReference>
<dbReference type="SMART" id="SM00327">
    <property type="entry name" value="VWA"/>
    <property type="match status" value="1"/>
</dbReference>
<dbReference type="RefSeq" id="WP_108785285.1">
    <property type="nucleotide sequence ID" value="NZ_ONZG01000001.1"/>
</dbReference>
<reference evidence="3" key="1">
    <citation type="submission" date="2018-03" db="EMBL/GenBank/DDBJ databases">
        <authorList>
            <person name="Rodrigo-Torres L."/>
            <person name="Arahal R. D."/>
            <person name="Lucena T."/>
        </authorList>
    </citation>
    <scope>NUCLEOTIDE SEQUENCE [LARGE SCALE GENOMIC DNA]</scope>
    <source>
        <strain evidence="3">CECT 7615</strain>
    </source>
</reference>
<feature type="domain" description="VWFA" evidence="1">
    <location>
        <begin position="378"/>
        <end position="593"/>
    </location>
</feature>
<evidence type="ECO:0000313" key="3">
    <source>
        <dbReference type="Proteomes" id="UP000244898"/>
    </source>
</evidence>
<dbReference type="Proteomes" id="UP000244898">
    <property type="component" value="Unassembled WGS sequence"/>
</dbReference>
<name>A0A2R8C3I1_9RHOB</name>
<dbReference type="SUPFAM" id="SSF53300">
    <property type="entry name" value="vWA-like"/>
    <property type="match status" value="1"/>
</dbReference>
<sequence>MKNKTKGAPGRSDDIITPTTDLFVDAKAGDDTVIFSPSQGSAGGVYKGGSGIDTLELNLTSEEWLLLAPTLQDEIDSFLAHLTAVTNPSGQANGNQFSFDSLGLKVKQFEHFRLVIDGVEVTSPGDDPVDAQDDSDTTDNRTVLDGNVLDNDSVPDLVASVEVISGPGEGTLTFNPDGTFQFDPGSDFDDLSFGESRDVEFIYEVTDANGDSDTATATITVEGTNTPPEAVDDDFVTAESTIPVSLDVLFNDSDPEDDDLTITSIDDSGVIGSLSVDATTNQIVYDDLGYFDFLADGQFVEQSFGYTISDGNGGEDSATVTFTIEGEGSAETESVETDSLENGQEVSVTLSGPGGSEDGSGDFTLNIGLSAVIQPNINVVYVVDTSGSTRASVLAQEIDALEGLTAEIAAAGFADGSVTVSVVPFSTRADPDASGDATSTFTLDTQDDVGSTDVDAINNALNDLTGRGWTNYVAALNETTQTLTDLETANGPGTNVVYFLSDGQPLISDPSTGFNRLQTEAEIGVAAVPLQAMAQISAFEIGDVDAVNFLDVIDNTGGTTQVSDPSDLSAALLGSPIPEGSIVDADLFVFDDMGVLQNSVALDPADFNETLLGFEYDINNVTGLADDLGEQSLVRIAIGLDDDNDGVADITIETEVDVFGF</sequence>
<dbReference type="PROSITE" id="PS50234">
    <property type="entry name" value="VWFA"/>
    <property type="match status" value="1"/>
</dbReference>
<dbReference type="EMBL" id="ONZG01000001">
    <property type="protein sequence ID" value="SPJ27000.1"/>
    <property type="molecule type" value="Genomic_DNA"/>
</dbReference>